<feature type="chain" id="PRO_5023149772" evidence="2">
    <location>
        <begin position="18"/>
        <end position="87"/>
    </location>
</feature>
<accession>A0A5B0QC42</accession>
<evidence type="ECO:0000256" key="1">
    <source>
        <dbReference type="SAM" id="MobiDB-lite"/>
    </source>
</evidence>
<keyword evidence="4" id="KW-1185">Reference proteome</keyword>
<name>A0A5B0QC42_PUCGR</name>
<organism evidence="3 4">
    <name type="scientific">Puccinia graminis f. sp. tritici</name>
    <dbReference type="NCBI Taxonomy" id="56615"/>
    <lineage>
        <taxon>Eukaryota</taxon>
        <taxon>Fungi</taxon>
        <taxon>Dikarya</taxon>
        <taxon>Basidiomycota</taxon>
        <taxon>Pucciniomycotina</taxon>
        <taxon>Pucciniomycetes</taxon>
        <taxon>Pucciniales</taxon>
        <taxon>Pucciniaceae</taxon>
        <taxon>Puccinia</taxon>
    </lineage>
</organism>
<evidence type="ECO:0000313" key="3">
    <source>
        <dbReference type="EMBL" id="KAA1110787.1"/>
    </source>
</evidence>
<gene>
    <name evidence="3" type="ORF">PGT21_031715</name>
</gene>
<dbReference type="AlphaFoldDB" id="A0A5B0QC42"/>
<evidence type="ECO:0000256" key="2">
    <source>
        <dbReference type="SAM" id="SignalP"/>
    </source>
</evidence>
<feature type="signal peptide" evidence="2">
    <location>
        <begin position="1"/>
        <end position="17"/>
    </location>
</feature>
<protein>
    <submittedName>
        <fullName evidence="3">Uncharacterized protein</fullName>
    </submittedName>
</protein>
<proteinExistence type="predicted"/>
<dbReference type="EMBL" id="VSWC01000027">
    <property type="protein sequence ID" value="KAA1110787.1"/>
    <property type="molecule type" value="Genomic_DNA"/>
</dbReference>
<feature type="region of interest" description="Disordered" evidence="1">
    <location>
        <begin position="64"/>
        <end position="87"/>
    </location>
</feature>
<reference evidence="3 4" key="1">
    <citation type="submission" date="2019-05" db="EMBL/GenBank/DDBJ databases">
        <title>Emergence of the Ug99 lineage of the wheat stem rust pathogen through somatic hybridization.</title>
        <authorList>
            <person name="Li F."/>
            <person name="Upadhyaya N.M."/>
            <person name="Sperschneider J."/>
            <person name="Matny O."/>
            <person name="Nguyen-Phuc H."/>
            <person name="Mago R."/>
            <person name="Raley C."/>
            <person name="Miller M.E."/>
            <person name="Silverstein K.A.T."/>
            <person name="Henningsen E."/>
            <person name="Hirsch C.D."/>
            <person name="Visser B."/>
            <person name="Pretorius Z.A."/>
            <person name="Steffenson B.J."/>
            <person name="Schwessinger B."/>
            <person name="Dodds P.N."/>
            <person name="Figueroa M."/>
        </authorList>
    </citation>
    <scope>NUCLEOTIDE SEQUENCE [LARGE SCALE GENOMIC DNA]</scope>
    <source>
        <strain evidence="3">21-0</strain>
    </source>
</reference>
<keyword evidence="2" id="KW-0732">Signal</keyword>
<comment type="caution">
    <text evidence="3">The sequence shown here is derived from an EMBL/GenBank/DDBJ whole genome shotgun (WGS) entry which is preliminary data.</text>
</comment>
<dbReference type="Proteomes" id="UP000324748">
    <property type="component" value="Unassembled WGS sequence"/>
</dbReference>
<feature type="compositionally biased region" description="Polar residues" evidence="1">
    <location>
        <begin position="64"/>
        <end position="74"/>
    </location>
</feature>
<evidence type="ECO:0000313" key="4">
    <source>
        <dbReference type="Proteomes" id="UP000324748"/>
    </source>
</evidence>
<sequence length="87" mass="9464">MLGLMAVSLELCKHVWASIHATSWDRVIMRSAESLFTYNFEGGITTSRPTCAHLDKIETELDLNKSTGTGSLSSLFDDPSGSDDGCH</sequence>